<proteinExistence type="predicted"/>
<accession>A0ABS1L1R1</accession>
<dbReference type="Proteomes" id="UP000613030">
    <property type="component" value="Unassembled WGS sequence"/>
</dbReference>
<evidence type="ECO:0000313" key="1">
    <source>
        <dbReference type="EMBL" id="MBL0745594.1"/>
    </source>
</evidence>
<sequence>MERATPNYTLLFQRSLMPFFDMLSVYQESMPAAAWEALVRRTCASICNAPEQYFGNDLPAREEIAGIVHEAFDTFLMEAHVEEGSLTQ</sequence>
<dbReference type="EMBL" id="JAERRB010000017">
    <property type="protein sequence ID" value="MBL0745594.1"/>
    <property type="molecule type" value="Genomic_DNA"/>
</dbReference>
<gene>
    <name evidence="1" type="ORF">JI741_30460</name>
</gene>
<comment type="caution">
    <text evidence="1">The sequence shown here is derived from an EMBL/GenBank/DDBJ whole genome shotgun (WGS) entry which is preliminary data.</text>
</comment>
<keyword evidence="2" id="KW-1185">Reference proteome</keyword>
<name>A0ABS1L1R1_9BACT</name>
<reference evidence="1 2" key="1">
    <citation type="submission" date="2021-01" db="EMBL/GenBank/DDBJ databases">
        <title>Chryseolinea sp. Jin1 Genome sequencing and assembly.</title>
        <authorList>
            <person name="Kim I."/>
        </authorList>
    </citation>
    <scope>NUCLEOTIDE SEQUENCE [LARGE SCALE GENOMIC DNA]</scope>
    <source>
        <strain evidence="1 2">Jin1</strain>
    </source>
</reference>
<evidence type="ECO:0000313" key="2">
    <source>
        <dbReference type="Proteomes" id="UP000613030"/>
    </source>
</evidence>
<dbReference type="RefSeq" id="WP_202016099.1">
    <property type="nucleotide sequence ID" value="NZ_JAERRB010000017.1"/>
</dbReference>
<protein>
    <submittedName>
        <fullName evidence="1">Uncharacterized protein</fullName>
    </submittedName>
</protein>
<organism evidence="1 2">
    <name type="scientific">Chryseolinea lacunae</name>
    <dbReference type="NCBI Taxonomy" id="2801331"/>
    <lineage>
        <taxon>Bacteria</taxon>
        <taxon>Pseudomonadati</taxon>
        <taxon>Bacteroidota</taxon>
        <taxon>Cytophagia</taxon>
        <taxon>Cytophagales</taxon>
        <taxon>Fulvivirgaceae</taxon>
        <taxon>Chryseolinea</taxon>
    </lineage>
</organism>